<dbReference type="PANTHER" id="PTHR43685:SF2">
    <property type="entry name" value="GLYCOSYLTRANSFERASE 2-LIKE DOMAIN-CONTAINING PROTEIN"/>
    <property type="match status" value="1"/>
</dbReference>
<evidence type="ECO:0000313" key="3">
    <source>
        <dbReference type="Proteomes" id="UP000198521"/>
    </source>
</evidence>
<evidence type="ECO:0000313" key="2">
    <source>
        <dbReference type="EMBL" id="SEL45849.1"/>
    </source>
</evidence>
<reference evidence="2 3" key="1">
    <citation type="submission" date="2016-10" db="EMBL/GenBank/DDBJ databases">
        <authorList>
            <person name="de Groot N.N."/>
        </authorList>
    </citation>
    <scope>NUCLEOTIDE SEQUENCE [LARGE SCALE GENOMIC DNA]</scope>
    <source>
        <strain evidence="2 3">DSM 25232</strain>
    </source>
</reference>
<dbReference type="OrthoDB" id="1493960at2"/>
<dbReference type="EMBL" id="FOAB01000004">
    <property type="protein sequence ID" value="SEL45849.1"/>
    <property type="molecule type" value="Genomic_DNA"/>
</dbReference>
<evidence type="ECO:0000259" key="1">
    <source>
        <dbReference type="Pfam" id="PF00535"/>
    </source>
</evidence>
<dbReference type="InterPro" id="IPR029044">
    <property type="entry name" value="Nucleotide-diphossugar_trans"/>
</dbReference>
<dbReference type="RefSeq" id="WP_091408872.1">
    <property type="nucleotide sequence ID" value="NZ_FOAB01000004.1"/>
</dbReference>
<dbReference type="Gene3D" id="3.90.550.10">
    <property type="entry name" value="Spore Coat Polysaccharide Biosynthesis Protein SpsA, Chain A"/>
    <property type="match status" value="1"/>
</dbReference>
<sequence length="328" mass="38014">MISVVIPTRNRLESLNRVLDSLYKQTLKPKEIIIIDSSDQAFTTKDLITPPNTINLILERSTPSVCEQRNIGIKLSSNSIILLSDDDLVFEEEYTLTLYDYLKKNPSKKAASGIILEKNTKDEWAYANEISDIKLIYNWFFGLSIFSDLSKSKRGNILVNRIKTKLSNKGNQISKAGWPIFVNWNKDENDFPFFSLMGAMIRKPEEDLFDPVFIFNGIGDNYDACIKLGFNITILKKIKAFHYKEITNRINPKEGFYYRTSALHYILLNNSNFSSSNRLFLLWSLIGVLIPNFLKIDTEMIKYNLILIFRILFKKNLYQKENLNNINT</sequence>
<organism evidence="2 3">
    <name type="scientific">Aquimarina amphilecti</name>
    <dbReference type="NCBI Taxonomy" id="1038014"/>
    <lineage>
        <taxon>Bacteria</taxon>
        <taxon>Pseudomonadati</taxon>
        <taxon>Bacteroidota</taxon>
        <taxon>Flavobacteriia</taxon>
        <taxon>Flavobacteriales</taxon>
        <taxon>Flavobacteriaceae</taxon>
        <taxon>Aquimarina</taxon>
    </lineage>
</organism>
<proteinExistence type="predicted"/>
<dbReference type="STRING" id="1038014.SAMN04487910_2515"/>
<dbReference type="AlphaFoldDB" id="A0A1H7QDF5"/>
<protein>
    <submittedName>
        <fullName evidence="2">Glycosyltransferase involved in cell wall bisynthesis</fullName>
    </submittedName>
</protein>
<accession>A0A1H7QDF5</accession>
<keyword evidence="2" id="KW-0808">Transferase</keyword>
<dbReference type="GO" id="GO:0016740">
    <property type="term" value="F:transferase activity"/>
    <property type="evidence" value="ECO:0007669"/>
    <property type="project" value="UniProtKB-KW"/>
</dbReference>
<dbReference type="InterPro" id="IPR001173">
    <property type="entry name" value="Glyco_trans_2-like"/>
</dbReference>
<dbReference type="Proteomes" id="UP000198521">
    <property type="component" value="Unassembled WGS sequence"/>
</dbReference>
<feature type="domain" description="Glycosyltransferase 2-like" evidence="1">
    <location>
        <begin position="3"/>
        <end position="130"/>
    </location>
</feature>
<dbReference type="CDD" id="cd00761">
    <property type="entry name" value="Glyco_tranf_GTA_type"/>
    <property type="match status" value="1"/>
</dbReference>
<dbReference type="InterPro" id="IPR050834">
    <property type="entry name" value="Glycosyltransf_2"/>
</dbReference>
<dbReference type="Pfam" id="PF00535">
    <property type="entry name" value="Glycos_transf_2"/>
    <property type="match status" value="1"/>
</dbReference>
<name>A0A1H7QDF5_AQUAM</name>
<dbReference type="SUPFAM" id="SSF53448">
    <property type="entry name" value="Nucleotide-diphospho-sugar transferases"/>
    <property type="match status" value="1"/>
</dbReference>
<keyword evidence="3" id="KW-1185">Reference proteome</keyword>
<gene>
    <name evidence="2" type="ORF">SAMN04487910_2515</name>
</gene>
<dbReference type="PANTHER" id="PTHR43685">
    <property type="entry name" value="GLYCOSYLTRANSFERASE"/>
    <property type="match status" value="1"/>
</dbReference>